<protein>
    <submittedName>
        <fullName evidence="1">Uncharacterized protein</fullName>
    </submittedName>
</protein>
<proteinExistence type="predicted"/>
<reference evidence="1 2" key="1">
    <citation type="journal article" date="2018" name="bioRxiv">
        <title>Evidence of independent acquisition and adaption of ultra-small bacteria to human hosts across the highly diverse yet reduced genomes of the phylum Saccharibacteria.</title>
        <authorList>
            <person name="McLean J.S."/>
            <person name="Bor B."/>
            <person name="To T.T."/>
            <person name="Liu Q."/>
            <person name="Kearns K.A."/>
            <person name="Solden L.M."/>
            <person name="Wrighton K.C."/>
            <person name="He X."/>
            <person name="Shi W."/>
        </authorList>
    </citation>
    <scope>NUCLEOTIDE SEQUENCE [LARGE SCALE GENOMIC DNA]</scope>
    <source>
        <strain evidence="1 2">TM7_KMM_G3_1_HOT_351</strain>
    </source>
</reference>
<sequence>MRTHKVVQAKSNVLYTGNCVYIVKIFKLNDFIISDTDMFEFISSTICYTISLDKIMFAKTLK</sequence>
<dbReference type="Proteomes" id="UP001191004">
    <property type="component" value="Unassembled WGS sequence"/>
</dbReference>
<organism evidence="1 2">
    <name type="scientific">Candidatus Nanosyncoccus nanoralicus</name>
    <dbReference type="NCBI Taxonomy" id="2171996"/>
    <lineage>
        <taxon>Bacteria</taxon>
        <taxon>Candidatus Saccharimonadota</taxon>
        <taxon>Candidatus Nanosyncoccalia</taxon>
        <taxon>Candidatus Nanosyncoccales</taxon>
        <taxon>Candidatus Nanosyncoccaceae</taxon>
        <taxon>Candidatus Nanosyncoccus</taxon>
    </lineage>
</organism>
<reference evidence="1 2" key="2">
    <citation type="journal article" date="2020" name="Cell Rep.">
        <title>Acquisition and Adaptation of Ultra-small Parasitic Reduced Genome Bacteria to Mammalian Hosts.</title>
        <authorList>
            <person name="McLean J.S."/>
            <person name="Bor B."/>
            <person name="Kerns K.A."/>
            <person name="Liu Q."/>
            <person name="To T.T."/>
            <person name="Solden L."/>
            <person name="Hendrickson E.L."/>
            <person name="Wrighton K."/>
            <person name="Shi W."/>
            <person name="He X."/>
        </authorList>
    </citation>
    <scope>NUCLEOTIDE SEQUENCE [LARGE SCALE GENOMIC DNA]</scope>
    <source>
        <strain evidence="1 2">TM7_KMM_G3_1_HOT_351</strain>
    </source>
</reference>
<dbReference type="EMBL" id="PRLL01000007">
    <property type="protein sequence ID" value="RYC73618.1"/>
    <property type="molecule type" value="Genomic_DNA"/>
</dbReference>
<evidence type="ECO:0000313" key="2">
    <source>
        <dbReference type="Proteomes" id="UP001191004"/>
    </source>
</evidence>
<name>A0ABY0FLC1_9BACT</name>
<accession>A0ABY0FLC1</accession>
<gene>
    <name evidence="1" type="ORF">G3KMM_00312</name>
</gene>
<keyword evidence="2" id="KW-1185">Reference proteome</keyword>
<comment type="caution">
    <text evidence="1">The sequence shown here is derived from an EMBL/GenBank/DDBJ whole genome shotgun (WGS) entry which is preliminary data.</text>
</comment>
<evidence type="ECO:0000313" key="1">
    <source>
        <dbReference type="EMBL" id="RYC73618.1"/>
    </source>
</evidence>